<comment type="subcellular location">
    <subcellularLocation>
        <location evidence="1">Nucleus</location>
    </subcellularLocation>
</comment>
<evidence type="ECO:0000256" key="8">
    <source>
        <dbReference type="PROSITE-ProRule" id="PRU01016"/>
    </source>
</evidence>
<proteinExistence type="inferred from homology"/>
<dbReference type="GO" id="GO:0003886">
    <property type="term" value="F:DNA (cytosine-5-)-methyltransferase activity"/>
    <property type="evidence" value="ECO:0007669"/>
    <property type="project" value="UniProtKB-EC"/>
</dbReference>
<keyword evidence="3 8" id="KW-0489">Methyltransferase</keyword>
<evidence type="ECO:0000256" key="7">
    <source>
        <dbReference type="ARBA" id="ARBA00023242"/>
    </source>
</evidence>
<keyword evidence="7" id="KW-0539">Nucleus</keyword>
<accession>A0AAN6XBJ3</accession>
<evidence type="ECO:0000313" key="12">
    <source>
        <dbReference type="Proteomes" id="UP001303160"/>
    </source>
</evidence>
<feature type="domain" description="BAH" evidence="10">
    <location>
        <begin position="488"/>
        <end position="616"/>
    </location>
</feature>
<dbReference type="PANTHER" id="PTHR10629">
    <property type="entry name" value="CYTOSINE-SPECIFIC METHYLTRANSFERASE"/>
    <property type="match status" value="1"/>
</dbReference>
<dbReference type="InterPro" id="IPR001525">
    <property type="entry name" value="C5_MeTfrase"/>
</dbReference>
<dbReference type="InterPro" id="IPR001025">
    <property type="entry name" value="BAH_dom"/>
</dbReference>
<dbReference type="SUPFAM" id="SSF53335">
    <property type="entry name" value="S-adenosyl-L-methionine-dependent methyltransferases"/>
    <property type="match status" value="1"/>
</dbReference>
<dbReference type="PRINTS" id="PR00105">
    <property type="entry name" value="C5METTRFRASE"/>
</dbReference>
<evidence type="ECO:0000256" key="4">
    <source>
        <dbReference type="ARBA" id="ARBA00022679"/>
    </source>
</evidence>
<comment type="caution">
    <text evidence="11">The sequence shown here is derived from an EMBL/GenBank/DDBJ whole genome shotgun (WGS) entry which is preliminary data.</text>
</comment>
<evidence type="ECO:0000256" key="2">
    <source>
        <dbReference type="ARBA" id="ARBA00011975"/>
    </source>
</evidence>
<dbReference type="Proteomes" id="UP001303160">
    <property type="component" value="Unassembled WGS sequence"/>
</dbReference>
<keyword evidence="6" id="KW-0238">DNA-binding</keyword>
<gene>
    <name evidence="11" type="ORF">QBC40DRAFT_187338</name>
</gene>
<dbReference type="Pfam" id="PF00145">
    <property type="entry name" value="DNA_methylase"/>
    <property type="match status" value="1"/>
</dbReference>
<evidence type="ECO:0000259" key="10">
    <source>
        <dbReference type="PROSITE" id="PS51038"/>
    </source>
</evidence>
<dbReference type="GO" id="GO:0003677">
    <property type="term" value="F:DNA binding"/>
    <property type="evidence" value="ECO:0007669"/>
    <property type="project" value="UniProtKB-KW"/>
</dbReference>
<dbReference type="PROSITE" id="PS00094">
    <property type="entry name" value="C5_MTASE_1"/>
    <property type="match status" value="1"/>
</dbReference>
<keyword evidence="4 8" id="KW-0808">Transferase</keyword>
<dbReference type="PANTHER" id="PTHR10629:SF54">
    <property type="entry name" value="DNA METHYLTRANSFERASE DIM-2"/>
    <property type="match status" value="1"/>
</dbReference>
<evidence type="ECO:0000256" key="1">
    <source>
        <dbReference type="ARBA" id="ARBA00004123"/>
    </source>
</evidence>
<dbReference type="Gene3D" id="2.30.30.490">
    <property type="match status" value="2"/>
</dbReference>
<dbReference type="GO" id="GO:0032259">
    <property type="term" value="P:methylation"/>
    <property type="evidence" value="ECO:0007669"/>
    <property type="project" value="UniProtKB-KW"/>
</dbReference>
<keyword evidence="5 8" id="KW-0949">S-adenosyl-L-methionine</keyword>
<dbReference type="InterPro" id="IPR057215">
    <property type="entry name" value="DUF7893"/>
</dbReference>
<dbReference type="EC" id="2.1.1.37" evidence="2"/>
<evidence type="ECO:0000256" key="9">
    <source>
        <dbReference type="SAM" id="MobiDB-lite"/>
    </source>
</evidence>
<dbReference type="InterPro" id="IPR029063">
    <property type="entry name" value="SAM-dependent_MTases_sf"/>
</dbReference>
<reference evidence="11" key="2">
    <citation type="submission" date="2023-05" db="EMBL/GenBank/DDBJ databases">
        <authorList>
            <consortium name="Lawrence Berkeley National Laboratory"/>
            <person name="Steindorff A."/>
            <person name="Hensen N."/>
            <person name="Bonometti L."/>
            <person name="Westerberg I."/>
            <person name="Brannstrom I.O."/>
            <person name="Guillou S."/>
            <person name="Cros-Aarteil S."/>
            <person name="Calhoun S."/>
            <person name="Haridas S."/>
            <person name="Kuo A."/>
            <person name="Mondo S."/>
            <person name="Pangilinan J."/>
            <person name="Riley R."/>
            <person name="Labutti K."/>
            <person name="Andreopoulos B."/>
            <person name="Lipzen A."/>
            <person name="Chen C."/>
            <person name="Yanf M."/>
            <person name="Daum C."/>
            <person name="Ng V."/>
            <person name="Clum A."/>
            <person name="Ohm R."/>
            <person name="Martin F."/>
            <person name="Silar P."/>
            <person name="Natvig D."/>
            <person name="Lalanne C."/>
            <person name="Gautier V."/>
            <person name="Ament-Velasquez S.L."/>
            <person name="Kruys A."/>
            <person name="Hutchinson M.I."/>
            <person name="Powell A.J."/>
            <person name="Barry K."/>
            <person name="Miller A.N."/>
            <person name="Grigoriev I.V."/>
            <person name="Debuchy R."/>
            <person name="Gladieux P."/>
            <person name="Thoren M.H."/>
            <person name="Johannesson H."/>
        </authorList>
    </citation>
    <scope>NUCLEOTIDE SEQUENCE</scope>
    <source>
        <strain evidence="11">CBS 315.58</strain>
    </source>
</reference>
<organism evidence="11 12">
    <name type="scientific">Triangularia verruculosa</name>
    <dbReference type="NCBI Taxonomy" id="2587418"/>
    <lineage>
        <taxon>Eukaryota</taxon>
        <taxon>Fungi</taxon>
        <taxon>Dikarya</taxon>
        <taxon>Ascomycota</taxon>
        <taxon>Pezizomycotina</taxon>
        <taxon>Sordariomycetes</taxon>
        <taxon>Sordariomycetidae</taxon>
        <taxon>Sordariales</taxon>
        <taxon>Podosporaceae</taxon>
        <taxon>Triangularia</taxon>
    </lineage>
</organism>
<dbReference type="Pfam" id="PF25423">
    <property type="entry name" value="DUF7893"/>
    <property type="match status" value="1"/>
</dbReference>
<feature type="domain" description="BAH" evidence="10">
    <location>
        <begin position="629"/>
        <end position="747"/>
    </location>
</feature>
<feature type="active site" evidence="8">
    <location>
        <position position="854"/>
    </location>
</feature>
<dbReference type="GO" id="GO:0044027">
    <property type="term" value="P:negative regulation of gene expression via chromosomal CpG island methylation"/>
    <property type="evidence" value="ECO:0007669"/>
    <property type="project" value="TreeGrafter"/>
</dbReference>
<evidence type="ECO:0000313" key="11">
    <source>
        <dbReference type="EMBL" id="KAK4194787.1"/>
    </source>
</evidence>
<dbReference type="InterPro" id="IPR043151">
    <property type="entry name" value="BAH_sf"/>
</dbReference>
<evidence type="ECO:0000256" key="6">
    <source>
        <dbReference type="ARBA" id="ARBA00023125"/>
    </source>
</evidence>
<name>A0AAN6XBJ3_9PEZI</name>
<sequence>MTKLDSWLPTGQEIGPNELMPQAHDETEAAILDQLRPLLPSTLDFLPLLQGQNENQQLPAVDPLHPPIPSMLLGECLPTLSDAPLVRPVSPRRPEESMLPDLPGPEGVILEMAAAGQTPDILTDTVDILPDQTHSKHQLSVEIPVSTLITPRSQHDGFIPPLPVTKEWMAVKALVDAHGATNEEFIEFDLDQFSFYLDTKRYHLEMRSLQFMDTKNSYDRYYFDGILSCKGQRYYVQRAEVAELPIGNYGTEHPSVDGEIWVRSMLNTKKDIYYRLGKPTTEYKRFYDPFVWATDLAKHVVDFAGSLLGKRQDVTLDVFKVSFSEWLETTHGKSVVFRKWRKQYPSNDFRAAVVNNIVFIWKEMNGIHGAKKAGSMTLFRQTMTLETYQWTEAAPVLPTIKEFTMVTTEDDQKRTVVEVAPTIVTPYIKQVFGDMVISKVLHEVNSLDGGLKIPVPAQDVSELQIKIEGTVPGRRRGTMQFLPLEITDKIQVGDTISTPHDDDEITDTKWKKTGANDDRWFGLVQKVHTAKDGTRSFDVTWLYRPAETPCCLMKYPWRNELFLSDHCTCEERVKVKENEILGVHKVDWFGSPETSGVNFFIRQTYIVEHRRWVSLQESHLRCSHGTEKLDFRTGDTVLVHLNLSDKFTEPCEVVKIFKQGKTIFTRLRRLLRRAQVDASAKDVSPNELVHTDKVVVIKLDRIVGKCHVRCFDAGEPIPSPYNRKGTGNLFYITHRLDDTQGKVVPLDGGFPTALRQGFDPRAYGFRKLRGMDLFCGSGNLGRGLEDGGAVEMHWAADICRRAIHTYMANSPSPDKTHPFFGSVDDLLRLALEGKFADNVPRPGDVEFISAGSPCPGFSLLTHDKKNLKQAKNQSMVASFAAFIDFYRPKYAILENVAAIVQAEHNRTQDTLSQLFCAVVGLGYQAQLVMGDAWTQGAPQTRNRVFLVIAAPGLRLPKAPSPSHSHSPAVKARGIGKLCNGEAYVRRSFAPTPLKYISSSEATADVPDIVDGMVDACISHPDHRLALGYTERVRRQLPVIPIFPYGMNFVKTWNEGKGIMTAGDRELFPAGGEKVGRSRVASNAQGWSRLSPNDPFPTITTQLDPGDARTSGGIHWRESRPLTVLEARRAQGFLDEEVLLGSQVDKMKLVGNSVSRDMAMALGLKLREAWVGGLGDGGKRGGKGECGAGGAVEERKVKKEEWEDRARLIITDVAEAKTVRINGCGKRVFDGDGAVEEGGNCKKIQRRLETRAEDGGVVGETGITIIPAMGLCDDGTGLGSVPNTFPEKEPERTGPTIVRILESDEEV</sequence>
<comment type="similarity">
    <text evidence="8">Belongs to the class I-like SAM-binding methyltransferase superfamily. C5-methyltransferase family.</text>
</comment>
<dbReference type="GO" id="GO:0005634">
    <property type="term" value="C:nucleus"/>
    <property type="evidence" value="ECO:0007669"/>
    <property type="project" value="UniProtKB-SubCell"/>
</dbReference>
<feature type="region of interest" description="Disordered" evidence="9">
    <location>
        <begin position="1085"/>
        <end position="1113"/>
    </location>
</feature>
<protein>
    <recommendedName>
        <fullName evidence="2">DNA (cytosine-5-)-methyltransferase</fullName>
        <ecNumber evidence="2">2.1.1.37</ecNumber>
    </recommendedName>
</protein>
<dbReference type="PROSITE" id="PS51679">
    <property type="entry name" value="SAM_MT_C5"/>
    <property type="match status" value="1"/>
</dbReference>
<dbReference type="EMBL" id="MU864039">
    <property type="protein sequence ID" value="KAK4194787.1"/>
    <property type="molecule type" value="Genomic_DNA"/>
</dbReference>
<dbReference type="CDD" id="cd04712">
    <property type="entry name" value="BAH_DCM_I"/>
    <property type="match status" value="1"/>
</dbReference>
<dbReference type="Gene3D" id="3.40.50.150">
    <property type="entry name" value="Vaccinia Virus protein VP39"/>
    <property type="match status" value="1"/>
</dbReference>
<dbReference type="InterPro" id="IPR018117">
    <property type="entry name" value="C5_DNA_meth_AS"/>
</dbReference>
<dbReference type="GO" id="GO:0003682">
    <property type="term" value="F:chromatin binding"/>
    <property type="evidence" value="ECO:0007669"/>
    <property type="project" value="InterPro"/>
</dbReference>
<dbReference type="InterPro" id="IPR050390">
    <property type="entry name" value="C5-Methyltransferase"/>
</dbReference>
<evidence type="ECO:0000256" key="3">
    <source>
        <dbReference type="ARBA" id="ARBA00022603"/>
    </source>
</evidence>
<dbReference type="Gene3D" id="3.90.120.10">
    <property type="entry name" value="DNA Methylase, subunit A, domain 2"/>
    <property type="match status" value="1"/>
</dbReference>
<evidence type="ECO:0000256" key="5">
    <source>
        <dbReference type="ARBA" id="ARBA00022691"/>
    </source>
</evidence>
<dbReference type="PROSITE" id="PS51038">
    <property type="entry name" value="BAH"/>
    <property type="match status" value="2"/>
</dbReference>
<reference evidence="11" key="1">
    <citation type="journal article" date="2023" name="Mol. Phylogenet. Evol.">
        <title>Genome-scale phylogeny and comparative genomics of the fungal order Sordariales.</title>
        <authorList>
            <person name="Hensen N."/>
            <person name="Bonometti L."/>
            <person name="Westerberg I."/>
            <person name="Brannstrom I.O."/>
            <person name="Guillou S."/>
            <person name="Cros-Aarteil S."/>
            <person name="Calhoun S."/>
            <person name="Haridas S."/>
            <person name="Kuo A."/>
            <person name="Mondo S."/>
            <person name="Pangilinan J."/>
            <person name="Riley R."/>
            <person name="LaButti K."/>
            <person name="Andreopoulos B."/>
            <person name="Lipzen A."/>
            <person name="Chen C."/>
            <person name="Yan M."/>
            <person name="Daum C."/>
            <person name="Ng V."/>
            <person name="Clum A."/>
            <person name="Steindorff A."/>
            <person name="Ohm R.A."/>
            <person name="Martin F."/>
            <person name="Silar P."/>
            <person name="Natvig D.O."/>
            <person name="Lalanne C."/>
            <person name="Gautier V."/>
            <person name="Ament-Velasquez S.L."/>
            <person name="Kruys A."/>
            <person name="Hutchinson M.I."/>
            <person name="Powell A.J."/>
            <person name="Barry K."/>
            <person name="Miller A.N."/>
            <person name="Grigoriev I.V."/>
            <person name="Debuchy R."/>
            <person name="Gladieux P."/>
            <person name="Hiltunen Thoren M."/>
            <person name="Johannesson H."/>
        </authorList>
    </citation>
    <scope>NUCLEOTIDE SEQUENCE</scope>
    <source>
        <strain evidence="11">CBS 315.58</strain>
    </source>
</reference>
<keyword evidence="12" id="KW-1185">Reference proteome</keyword>